<name>A0AAN8ZQZ0_9MAGN</name>
<dbReference type="GO" id="GO:0005730">
    <property type="term" value="C:nucleolus"/>
    <property type="evidence" value="ECO:0007669"/>
    <property type="project" value="TreeGrafter"/>
</dbReference>
<feature type="transmembrane region" description="Helical" evidence="2">
    <location>
        <begin position="2144"/>
        <end position="2164"/>
    </location>
</feature>
<dbReference type="PANTHER" id="PTHR15682">
    <property type="entry name" value="UNHEALTHY RIBOSOME BIOGENESIS PROTEIN 2 HOMOLOG"/>
    <property type="match status" value="1"/>
</dbReference>
<accession>A0AAN8ZQZ0</accession>
<feature type="transmembrane region" description="Helical" evidence="2">
    <location>
        <begin position="2093"/>
        <end position="2112"/>
    </location>
</feature>
<evidence type="ECO:0000259" key="3">
    <source>
        <dbReference type="Pfam" id="PF10441"/>
    </source>
</evidence>
<sequence length="2169" mass="245477">MTKKRKKLRSNEDEERPSKTQRVEVSNSRHREKDVVLEDEEVVVENKDSMSSLDRNSPWRNLQLILSLQNKNIDLPQKVELAYDYVKSRRAGEEDDANQTVRIFRLVVFLNDWVQSLLIPSEKKMRVEDDKLSNEVSGSCLDFRCWEIFKFCLEESLKYKLSLSFSRNLLRAIHFVAREALSMLPNGPMKLKDFGFVSDGFELYGVVPDCVSLVFSLHGGVLNPNLDTWVLVVNVVIELVCRSYSDNLGGAGNLHQFAMRLSCHVLEPFAKFLRVHPSKKNGFRDFVDKLLEPLLQLLGLLHNHVDCSSYESARNILKLIEEVLAYGLFHQSHIGGFLNLNSTEKYRTSNDEKFQDSKTIIKSYHRHLFDKLESMIAGKRVLALCAVGDVFSLFVNRVKREKKVSENMEGAKISGKAGSGSRLEDDFLGKKSKMYGENSGSISEHGDSLNVLTAEARKSVIDFVVLIMEPFLLDIDSYLQSGKDVKSDCFNSLCSFKSINKILASFMHHNVFVQTEDLSGGACLNFLRKAYDTLVSFSSRMNQAWILRSDTQMEMLNSIAKELIVAISHFLEIDYEIVGSDLVSLWLIVLSYLDFDTSSSDQCSLIQGISTLGCQVVNLYSELRQVNNAIYALCKAVRLSIMHDDGDYQKFTSRNAFLSPEVYAKLLGKLLSSQEFRLSIFNAVKSIPEGQASGCIRDLTTDLLESLEWVKACSSMDGRQTELGNMLELNLSMELLGRFLSELYALVMDSLNITAGNSVLVGTSVKEMMKILCPRMGLISQPSNIKEFLLSVLGRTFDRLAECKSDALDLRVSTFWVFLFFFRVYMSSRSLFRQVMSLVPPDLSRKLSATMGDSITVYSGNEWLEQNSWKQGGYFNWIVQSSASLLEIIHSVLDIYLQDNSADCSPLIFVMQNMALQRLVDLNRQISSLEYLLQHNNHIVESELMDDDGLPEECKKSKKVKGRISKLKQEAAGLTHFLMGYLSVVAKEHLVSPLDEKTCVHALQEDNAWDLCVCSLDRGSLPTAVWWSMCQNADIWCNHASKKNLKKFLSHLIHTSIAYDKEDLDGKQKLSRIQSGPSGKVTMHQISLEVLGDSLFFEQSVRQSSDLKPFSLVFTFSFVRRLLTSRLCRMLERLVLPLLIYCLPGGFDFKTFPTSMELLRALDNSMWSDLVSRNNLSNGSSKCFEDQDAFPTIKIDFKACQNLLKLLCWIPKSYLDYKQFLLCTTYLLNIERLIICCLLNCHGGPLLQNYTELLRILVYCRKAFRYLLVAPFAGKEVIQTSFTRILFDTPFPISWLLKSVALVIGNQHIFPEDSASQVKDLIFSLIDQTSNVFMMLNKNQFAISVNLLTDAKKPCRRSNSTISDKESDLFDTSERVDAWKGIVLVAETLTQEAESLLVSLKAAPDNTEGGVSVSVTDVNKLSSLLSCFQGFLWSLTSTKEHEEPNDNVVKVLSLNGDKEIFHELNQCMNSFADLINLCIQVLFFSDELLRARLVDGQSLPLSDYHINQLGLEESSTDHSVGETDVRNRIQQQSLGACSIFLASSEINDDSAANNLPKKRRKSKKGSRVASLLAEVKMSECLKKPFLRSLLEGENPEVAFLVRQLIFAASAILRLDFLTKWASLSERLVPVVASISHFLLFEFTDMAEMPQAFTFVWLDSIVKYLEELGRYLSSSNPAISNKMYTKLIELQIRAIGKCTSLQGKSAKLASHDIESYTKTLHCQMKSSELSFSHGPYLDELKTRLRMSFKVFTMKPSEVHLSSALQTLERALFGMKEGSAIVTGDTNGGKVSPVVAAGIDCLDLFLEYVSGRKRLSMVKGHIEGFVAGLLNVTLHLQGPLIFCSRLDHGGDDACPDPGAVVLMCVEVLTRISGKNTLFPMESFHVAQSLRTPGALFQHFCEPRHNNDFLVTSSDWECESVQSTTYIVDVQFSVDLYAACCRLLYTVLKHQRRESQLCIALLEDSVRALLHSLERVNTNQMVRNNQFEWDVENGVRCASFLRRIYEELRQQKDVYGGHCFRFLSDYVWIFSGYGPLRRGIRREIDETLRPGVYALIDACSSEDLQLLHTEFGVISIFLGIKWFFSYEEVLESTEQRVNWVLLATPIVILLAVKWLSSVEYPGRFFGMSPYDRRCRTYPRSSEGSSPWLVAAFIVLLLIMVQYQSVFLDSWLI</sequence>
<feature type="region of interest" description="Disordered" evidence="1">
    <location>
        <begin position="1"/>
        <end position="33"/>
    </location>
</feature>
<dbReference type="Pfam" id="PF10441">
    <property type="entry name" value="Urb2"/>
    <property type="match status" value="1"/>
</dbReference>
<evidence type="ECO:0000313" key="5">
    <source>
        <dbReference type="Proteomes" id="UP001370490"/>
    </source>
</evidence>
<organism evidence="4 5">
    <name type="scientific">Dillenia turbinata</name>
    <dbReference type="NCBI Taxonomy" id="194707"/>
    <lineage>
        <taxon>Eukaryota</taxon>
        <taxon>Viridiplantae</taxon>
        <taxon>Streptophyta</taxon>
        <taxon>Embryophyta</taxon>
        <taxon>Tracheophyta</taxon>
        <taxon>Spermatophyta</taxon>
        <taxon>Magnoliopsida</taxon>
        <taxon>eudicotyledons</taxon>
        <taxon>Gunneridae</taxon>
        <taxon>Pentapetalae</taxon>
        <taxon>Dilleniales</taxon>
        <taxon>Dilleniaceae</taxon>
        <taxon>Dillenia</taxon>
    </lineage>
</organism>
<keyword evidence="5" id="KW-1185">Reference proteome</keyword>
<keyword evidence="2" id="KW-0472">Membrane</keyword>
<evidence type="ECO:0000256" key="2">
    <source>
        <dbReference type="SAM" id="Phobius"/>
    </source>
</evidence>
<evidence type="ECO:0000256" key="1">
    <source>
        <dbReference type="SAM" id="MobiDB-lite"/>
    </source>
</evidence>
<dbReference type="Proteomes" id="UP001370490">
    <property type="component" value="Unassembled WGS sequence"/>
</dbReference>
<feature type="domain" description="Nucleolar 27S pre-rRNA processing Urb2/Npa2 C-terminal" evidence="3">
    <location>
        <begin position="1861"/>
        <end position="2066"/>
    </location>
</feature>
<proteinExistence type="predicted"/>
<feature type="transmembrane region" description="Helical" evidence="2">
    <location>
        <begin position="2063"/>
        <end position="2081"/>
    </location>
</feature>
<evidence type="ECO:0000313" key="4">
    <source>
        <dbReference type="EMBL" id="KAK6946382.1"/>
    </source>
</evidence>
<keyword evidence="2" id="KW-1133">Transmembrane helix</keyword>
<comment type="caution">
    <text evidence="4">The sequence shown here is derived from an EMBL/GenBank/DDBJ whole genome shotgun (WGS) entry which is preliminary data.</text>
</comment>
<dbReference type="GO" id="GO:0042254">
    <property type="term" value="P:ribosome biogenesis"/>
    <property type="evidence" value="ECO:0007669"/>
    <property type="project" value="TreeGrafter"/>
</dbReference>
<dbReference type="InterPro" id="IPR018849">
    <property type="entry name" value="Urb2/Npa2_C"/>
</dbReference>
<dbReference type="EMBL" id="JBAMMX010000002">
    <property type="protein sequence ID" value="KAK6946382.1"/>
    <property type="molecule type" value="Genomic_DNA"/>
</dbReference>
<dbReference type="PANTHER" id="PTHR15682:SF2">
    <property type="entry name" value="UNHEALTHY RIBOSOME BIOGENESIS PROTEIN 2 HOMOLOG"/>
    <property type="match status" value="1"/>
</dbReference>
<feature type="compositionally biased region" description="Basic and acidic residues" evidence="1">
    <location>
        <begin position="16"/>
        <end position="33"/>
    </location>
</feature>
<reference evidence="4 5" key="1">
    <citation type="submission" date="2023-12" db="EMBL/GenBank/DDBJ databases">
        <title>A high-quality genome assembly for Dillenia turbinata (Dilleniales).</title>
        <authorList>
            <person name="Chanderbali A."/>
        </authorList>
    </citation>
    <scope>NUCLEOTIDE SEQUENCE [LARGE SCALE GENOMIC DNA]</scope>
    <source>
        <strain evidence="4">LSX21</strain>
        <tissue evidence="4">Leaf</tissue>
    </source>
</reference>
<dbReference type="InterPro" id="IPR052609">
    <property type="entry name" value="Ribosome_Biogenesis_Reg"/>
</dbReference>
<keyword evidence="2" id="KW-0812">Transmembrane</keyword>
<gene>
    <name evidence="4" type="ORF">RJ641_013926</name>
</gene>
<protein>
    <submittedName>
        <fullName evidence="4">Nucleolar 27S pre-rRNA processing, Urb2/Npa2, C-terminal</fullName>
    </submittedName>
</protein>